<accession>A0ABY5LPC5</accession>
<dbReference type="PANTHER" id="PTHR22854">
    <property type="entry name" value="TRYPTOPHAN BIOSYNTHESIS PROTEIN"/>
    <property type="match status" value="1"/>
</dbReference>
<evidence type="ECO:0000256" key="4">
    <source>
        <dbReference type="ARBA" id="ARBA00004696"/>
    </source>
</evidence>
<comment type="pathway">
    <text evidence="3 16">Amino-acid biosynthesis; L-tryptophan biosynthesis; L-tryptophan from chorismate: step 3/5.</text>
</comment>
<comment type="similarity">
    <text evidence="15">Belongs to the TrpC family.</text>
</comment>
<dbReference type="Pfam" id="PF00218">
    <property type="entry name" value="IGPS"/>
    <property type="match status" value="1"/>
</dbReference>
<dbReference type="Proteomes" id="UP001058602">
    <property type="component" value="Chromosome 1"/>
</dbReference>
<dbReference type="InterPro" id="IPR001468">
    <property type="entry name" value="Indole-3-GlycerolPSynthase_CS"/>
</dbReference>
<reference evidence="19" key="1">
    <citation type="submission" date="2022-07" db="EMBL/GenBank/DDBJ databases">
        <title>Complete genome of Vibrio japonicus strain JCM 31412T and phylogenomic assessment of the Nereis clade of the genus Vibrio.</title>
        <authorList>
            <person name="Shlafstein M.D."/>
            <person name="Emsley S.A."/>
            <person name="Ushijima B."/>
            <person name="Videau P."/>
            <person name="Saw J.H."/>
        </authorList>
    </citation>
    <scope>NUCLEOTIDE SEQUENCE</scope>
    <source>
        <strain evidence="19">JCM 31412</strain>
    </source>
</reference>
<gene>
    <name evidence="19" type="primary">trpCF</name>
    <name evidence="15" type="synonym">trpC</name>
    <name evidence="16" type="synonym">trpF</name>
    <name evidence="19" type="ORF">NP165_05535</name>
</gene>
<dbReference type="HAMAP" id="MF_00134_B">
    <property type="entry name" value="IGPS_B"/>
    <property type="match status" value="1"/>
</dbReference>
<comment type="catalytic activity">
    <reaction evidence="1 16">
        <text>N-(5-phospho-beta-D-ribosyl)anthranilate = 1-(2-carboxyphenylamino)-1-deoxy-D-ribulose 5-phosphate</text>
        <dbReference type="Rhea" id="RHEA:21540"/>
        <dbReference type="ChEBI" id="CHEBI:18277"/>
        <dbReference type="ChEBI" id="CHEBI:58613"/>
        <dbReference type="EC" id="5.3.1.24"/>
    </reaction>
</comment>
<keyword evidence="12 15" id="KW-0456">Lyase</keyword>
<evidence type="ECO:0000256" key="8">
    <source>
        <dbReference type="ARBA" id="ARBA00022793"/>
    </source>
</evidence>
<evidence type="ECO:0000256" key="2">
    <source>
        <dbReference type="ARBA" id="ARBA00001633"/>
    </source>
</evidence>
<keyword evidence="8 15" id="KW-0210">Decarboxylase</keyword>
<keyword evidence="7 15" id="KW-0028">Amino-acid biosynthesis</keyword>
<evidence type="ECO:0000256" key="3">
    <source>
        <dbReference type="ARBA" id="ARBA00004664"/>
    </source>
</evidence>
<evidence type="ECO:0000259" key="18">
    <source>
        <dbReference type="Pfam" id="PF00697"/>
    </source>
</evidence>
<evidence type="ECO:0000256" key="13">
    <source>
        <dbReference type="ARBA" id="ARBA00023268"/>
    </source>
</evidence>
<keyword evidence="13" id="KW-0511">Multifunctional enzyme</keyword>
<comment type="function">
    <text evidence="14">Bifunctional enzyme that catalyzes two sequential steps of tryptophan biosynthetic pathway. The first reaction is catalyzed by the isomerase, coded by the TrpF domain; the second reaction is catalyzed by the synthase, coded by the TrpC domain.</text>
</comment>
<evidence type="ECO:0000259" key="17">
    <source>
        <dbReference type="Pfam" id="PF00218"/>
    </source>
</evidence>
<dbReference type="InterPro" id="IPR013785">
    <property type="entry name" value="Aldolase_TIM"/>
</dbReference>
<feature type="domain" description="Indole-3-glycerol phosphate synthase" evidence="17">
    <location>
        <begin position="23"/>
        <end position="272"/>
    </location>
</feature>
<protein>
    <recommendedName>
        <fullName evidence="15 16">Multifunctional fusion protein</fullName>
    </recommendedName>
    <domain>
        <recommendedName>
            <fullName evidence="15">Indole-3-glycerol phosphate synthase</fullName>
            <shortName evidence="15">IGPS</shortName>
            <ecNumber evidence="15">4.1.1.48</ecNumber>
        </recommendedName>
    </domain>
    <domain>
        <recommendedName>
            <fullName evidence="16">N-(5'-phosphoribosyl)anthranilate isomerase</fullName>
            <shortName evidence="16">PRAI</shortName>
            <ecNumber evidence="16">5.3.1.24</ecNumber>
        </recommendedName>
    </domain>
</protein>
<keyword evidence="10 15" id="KW-0057">Aromatic amino acid biosynthesis</keyword>
<keyword evidence="9 15" id="KW-0822">Tryptophan biosynthesis</keyword>
<evidence type="ECO:0000256" key="12">
    <source>
        <dbReference type="ARBA" id="ARBA00023239"/>
    </source>
</evidence>
<evidence type="ECO:0000256" key="7">
    <source>
        <dbReference type="ARBA" id="ARBA00022605"/>
    </source>
</evidence>
<dbReference type="InterPro" id="IPR045186">
    <property type="entry name" value="Indole-3-glycerol_P_synth"/>
</dbReference>
<evidence type="ECO:0000256" key="11">
    <source>
        <dbReference type="ARBA" id="ARBA00023235"/>
    </source>
</evidence>
<feature type="domain" description="N-(5'phosphoribosyl) anthranilate isomerase (PRAI)" evidence="18">
    <location>
        <begin position="278"/>
        <end position="468"/>
    </location>
</feature>
<dbReference type="EMBL" id="CP102096">
    <property type="protein sequence ID" value="UUM31595.1"/>
    <property type="molecule type" value="Genomic_DNA"/>
</dbReference>
<evidence type="ECO:0000256" key="15">
    <source>
        <dbReference type="HAMAP-Rule" id="MF_00134"/>
    </source>
</evidence>
<dbReference type="NCBIfam" id="NF006945">
    <property type="entry name" value="PRK09427.1"/>
    <property type="match status" value="1"/>
</dbReference>
<dbReference type="InterPro" id="IPR013798">
    <property type="entry name" value="Indole-3-glycerol_P_synth_dom"/>
</dbReference>
<comment type="similarity">
    <text evidence="16">Belongs to the TrpF family.</text>
</comment>
<keyword evidence="11 16" id="KW-0413">Isomerase</keyword>
<keyword evidence="20" id="KW-1185">Reference proteome</keyword>
<evidence type="ECO:0000256" key="9">
    <source>
        <dbReference type="ARBA" id="ARBA00022822"/>
    </source>
</evidence>
<dbReference type="HAMAP" id="MF_00135">
    <property type="entry name" value="PRAI"/>
    <property type="match status" value="1"/>
</dbReference>
<dbReference type="InterPro" id="IPR011060">
    <property type="entry name" value="RibuloseP-bd_barrel"/>
</dbReference>
<evidence type="ECO:0000256" key="1">
    <source>
        <dbReference type="ARBA" id="ARBA00001164"/>
    </source>
</evidence>
<organism evidence="19 20">
    <name type="scientific">Vibrio japonicus</name>
    <dbReference type="NCBI Taxonomy" id="1824638"/>
    <lineage>
        <taxon>Bacteria</taxon>
        <taxon>Pseudomonadati</taxon>
        <taxon>Pseudomonadota</taxon>
        <taxon>Gammaproteobacteria</taxon>
        <taxon>Vibrionales</taxon>
        <taxon>Vibrionaceae</taxon>
        <taxon>Vibrio</taxon>
    </lineage>
</organism>
<evidence type="ECO:0000256" key="14">
    <source>
        <dbReference type="ARBA" id="ARBA00025592"/>
    </source>
</evidence>
<comment type="similarity">
    <text evidence="6">In the C-terminal section; belongs to the TrpF family.</text>
</comment>
<comment type="similarity">
    <text evidence="5">In the N-terminal section; belongs to the TrpC family.</text>
</comment>
<dbReference type="EC" id="4.1.1.48" evidence="15"/>
<evidence type="ECO:0000256" key="5">
    <source>
        <dbReference type="ARBA" id="ARBA00007902"/>
    </source>
</evidence>
<dbReference type="GO" id="GO:0004640">
    <property type="term" value="F:phosphoribosylanthranilate isomerase activity"/>
    <property type="evidence" value="ECO:0007669"/>
    <property type="project" value="UniProtKB-EC"/>
</dbReference>
<evidence type="ECO:0000256" key="6">
    <source>
        <dbReference type="ARBA" id="ARBA00009847"/>
    </source>
</evidence>
<dbReference type="PANTHER" id="PTHR22854:SF2">
    <property type="entry name" value="INDOLE-3-GLYCEROL-PHOSPHATE SYNTHASE"/>
    <property type="match status" value="1"/>
</dbReference>
<evidence type="ECO:0000313" key="20">
    <source>
        <dbReference type="Proteomes" id="UP001058602"/>
    </source>
</evidence>
<dbReference type="NCBIfam" id="NF001377">
    <property type="entry name" value="PRK00278.2-4"/>
    <property type="match status" value="1"/>
</dbReference>
<dbReference type="SUPFAM" id="SSF51366">
    <property type="entry name" value="Ribulose-phoshate binding barrel"/>
    <property type="match status" value="2"/>
</dbReference>
<name>A0ABY5LPC5_9VIBR</name>
<dbReference type="Gene3D" id="3.20.20.70">
    <property type="entry name" value="Aldolase class I"/>
    <property type="match status" value="2"/>
</dbReference>
<dbReference type="RefSeq" id="WP_257085319.1">
    <property type="nucleotide sequence ID" value="NZ_CP102096.1"/>
</dbReference>
<dbReference type="InterPro" id="IPR001240">
    <property type="entry name" value="PRAI_dom"/>
</dbReference>
<dbReference type="GO" id="GO:0004425">
    <property type="term" value="F:indole-3-glycerol-phosphate synthase activity"/>
    <property type="evidence" value="ECO:0007669"/>
    <property type="project" value="UniProtKB-EC"/>
</dbReference>
<evidence type="ECO:0000256" key="16">
    <source>
        <dbReference type="HAMAP-Rule" id="MF_00135"/>
    </source>
</evidence>
<sequence>MTQKNENLSEHISVKEAQMAEVLAKIVRDKYVWVEERKQTQPLERFKDDLVPSDRGFYDSLTSGKTAFITECKKASPSKGLIRDEFDLDYIASVYNEHADAISVLTDEKYFQGSFDFLPQVRNQVTQPVLCKDFMVDTYQVYLARHYGADAILLMLSVLNDDEYRTLADVAHSLNMGILTEISNEDELHRAVNLGAQVIGINNRNLRDLTTDLNRTKELSPLIRQLAPQATVISESGIYNNQQVRDLAEYADGFLIGSSLMAEKNLELAVRKVILGENKVCGLTQPEDAAKAYQAGAVFGGLIFVKNSPRYVDLETARLTMSGAPLQFVGVFQNEAIEFILDTVNELGLKAVQLHGQEDQQFVDDLKTQLPENVEIWKAYGVTDSLPTLLSSNVDRHLLDTKIGSQTGGTGLVFDWSLIGDPSRVMLAGGITPFNAQKASQQGCLGLDLNSGVESSPGKKDLTKLNQAFAAIRDY</sequence>
<evidence type="ECO:0000256" key="10">
    <source>
        <dbReference type="ARBA" id="ARBA00023141"/>
    </source>
</evidence>
<dbReference type="EC" id="5.3.1.24" evidence="16"/>
<evidence type="ECO:0000313" key="19">
    <source>
        <dbReference type="EMBL" id="UUM31595.1"/>
    </source>
</evidence>
<dbReference type="CDD" id="cd00405">
    <property type="entry name" value="PRAI"/>
    <property type="match status" value="1"/>
</dbReference>
<proteinExistence type="inferred from homology"/>
<comment type="pathway">
    <text evidence="4 15">Amino-acid biosynthesis; L-tryptophan biosynthesis; L-tryptophan from chorismate: step 4/5.</text>
</comment>
<dbReference type="CDD" id="cd00331">
    <property type="entry name" value="IGPS"/>
    <property type="match status" value="1"/>
</dbReference>
<dbReference type="Pfam" id="PF00697">
    <property type="entry name" value="PRAI"/>
    <property type="match status" value="1"/>
</dbReference>
<comment type="catalytic activity">
    <reaction evidence="2 15">
        <text>1-(2-carboxyphenylamino)-1-deoxy-D-ribulose 5-phosphate + H(+) = (1S,2R)-1-C-(indol-3-yl)glycerol 3-phosphate + CO2 + H2O</text>
        <dbReference type="Rhea" id="RHEA:23476"/>
        <dbReference type="ChEBI" id="CHEBI:15377"/>
        <dbReference type="ChEBI" id="CHEBI:15378"/>
        <dbReference type="ChEBI" id="CHEBI:16526"/>
        <dbReference type="ChEBI" id="CHEBI:58613"/>
        <dbReference type="ChEBI" id="CHEBI:58866"/>
        <dbReference type="EC" id="4.1.1.48"/>
    </reaction>
</comment>
<dbReference type="PROSITE" id="PS00614">
    <property type="entry name" value="IGPS"/>
    <property type="match status" value="1"/>
</dbReference>